<dbReference type="EMBL" id="JAYKXN010000006">
    <property type="protein sequence ID" value="KAK7277863.1"/>
    <property type="molecule type" value="Genomic_DNA"/>
</dbReference>
<keyword evidence="2" id="KW-1185">Reference proteome</keyword>
<dbReference type="Proteomes" id="UP001359559">
    <property type="component" value="Unassembled WGS sequence"/>
</dbReference>
<organism evidence="1 2">
    <name type="scientific">Clitoria ternatea</name>
    <name type="common">Butterfly pea</name>
    <dbReference type="NCBI Taxonomy" id="43366"/>
    <lineage>
        <taxon>Eukaryota</taxon>
        <taxon>Viridiplantae</taxon>
        <taxon>Streptophyta</taxon>
        <taxon>Embryophyta</taxon>
        <taxon>Tracheophyta</taxon>
        <taxon>Spermatophyta</taxon>
        <taxon>Magnoliopsida</taxon>
        <taxon>eudicotyledons</taxon>
        <taxon>Gunneridae</taxon>
        <taxon>Pentapetalae</taxon>
        <taxon>rosids</taxon>
        <taxon>fabids</taxon>
        <taxon>Fabales</taxon>
        <taxon>Fabaceae</taxon>
        <taxon>Papilionoideae</taxon>
        <taxon>50 kb inversion clade</taxon>
        <taxon>NPAAA clade</taxon>
        <taxon>indigoferoid/millettioid clade</taxon>
        <taxon>Phaseoleae</taxon>
        <taxon>Clitoria</taxon>
    </lineage>
</organism>
<evidence type="ECO:0000313" key="1">
    <source>
        <dbReference type="EMBL" id="KAK7277863.1"/>
    </source>
</evidence>
<dbReference type="AlphaFoldDB" id="A0AAN9FTN6"/>
<gene>
    <name evidence="1" type="ORF">RJT34_22882</name>
</gene>
<evidence type="ECO:0000313" key="2">
    <source>
        <dbReference type="Proteomes" id="UP001359559"/>
    </source>
</evidence>
<sequence>MRDELCELGRNTIGVMELVGRVANLQSLLKILLLHGEKSLKARERSRSPAIVALPSVHAIFVIYSHSRALSFTGHSFQHLFYSPKLFFPPNTFLSSPFP</sequence>
<reference evidence="1 2" key="1">
    <citation type="submission" date="2024-01" db="EMBL/GenBank/DDBJ databases">
        <title>The genomes of 5 underutilized Papilionoideae crops provide insights into root nodulation and disease resistance.</title>
        <authorList>
            <person name="Yuan L."/>
        </authorList>
    </citation>
    <scope>NUCLEOTIDE SEQUENCE [LARGE SCALE GENOMIC DNA]</scope>
    <source>
        <strain evidence="1">LY-2023</strain>
        <tissue evidence="1">Leaf</tissue>
    </source>
</reference>
<protein>
    <submittedName>
        <fullName evidence="1">Uncharacterized protein</fullName>
    </submittedName>
</protein>
<comment type="caution">
    <text evidence="1">The sequence shown here is derived from an EMBL/GenBank/DDBJ whole genome shotgun (WGS) entry which is preliminary data.</text>
</comment>
<accession>A0AAN9FTN6</accession>
<proteinExistence type="predicted"/>
<name>A0AAN9FTN6_CLITE</name>